<dbReference type="Gene3D" id="3.30.1120.10">
    <property type="match status" value="1"/>
</dbReference>
<dbReference type="PANTHER" id="PTHR42693">
    <property type="entry name" value="ARYLSULFATASE FAMILY MEMBER"/>
    <property type="match status" value="1"/>
</dbReference>
<dbReference type="PANTHER" id="PTHR42693:SF33">
    <property type="entry name" value="ARYLSULFATASE"/>
    <property type="match status" value="1"/>
</dbReference>
<dbReference type="OrthoDB" id="9764377at2"/>
<evidence type="ECO:0000313" key="3">
    <source>
        <dbReference type="Proteomes" id="UP000239907"/>
    </source>
</evidence>
<sequence length="71" mass="8393">MRKKTIYWQWSAGGAIRVGKMKAVFWGKNPQWELYDISKDNNESNNLAQSKPEMLESMKKNWQDWRASTTP</sequence>
<accession>A0A2S7U563</accession>
<dbReference type="RefSeq" id="WP_105044072.1">
    <property type="nucleotide sequence ID" value="NZ_MQWA01000001.1"/>
</dbReference>
<dbReference type="EMBL" id="MQWA01000001">
    <property type="protein sequence ID" value="PQJ29571.1"/>
    <property type="molecule type" value="Genomic_DNA"/>
</dbReference>
<evidence type="ECO:0000313" key="2">
    <source>
        <dbReference type="EMBL" id="PQJ29571.1"/>
    </source>
</evidence>
<dbReference type="SUPFAM" id="SSF53649">
    <property type="entry name" value="Alkaline phosphatase-like"/>
    <property type="match status" value="1"/>
</dbReference>
<dbReference type="Proteomes" id="UP000239907">
    <property type="component" value="Unassembled WGS sequence"/>
</dbReference>
<reference evidence="2 3" key="1">
    <citation type="submission" date="2016-12" db="EMBL/GenBank/DDBJ databases">
        <title>Study of bacterial adaptation to deep sea.</title>
        <authorList>
            <person name="Song J."/>
            <person name="Yoshizawa S."/>
            <person name="Kogure K."/>
        </authorList>
    </citation>
    <scope>NUCLEOTIDE SEQUENCE [LARGE SCALE GENOMIC DNA]</scope>
    <source>
        <strain evidence="2 3">SAORIC-165</strain>
    </source>
</reference>
<dbReference type="GO" id="GO:0004065">
    <property type="term" value="F:arylsulfatase activity"/>
    <property type="evidence" value="ECO:0007669"/>
    <property type="project" value="TreeGrafter"/>
</dbReference>
<name>A0A2S7U563_9BACT</name>
<organism evidence="2 3">
    <name type="scientific">Rubritalea profundi</name>
    <dbReference type="NCBI Taxonomy" id="1658618"/>
    <lineage>
        <taxon>Bacteria</taxon>
        <taxon>Pseudomonadati</taxon>
        <taxon>Verrucomicrobiota</taxon>
        <taxon>Verrucomicrobiia</taxon>
        <taxon>Verrucomicrobiales</taxon>
        <taxon>Rubritaleaceae</taxon>
        <taxon>Rubritalea</taxon>
    </lineage>
</organism>
<evidence type="ECO:0000256" key="1">
    <source>
        <dbReference type="ARBA" id="ARBA00008779"/>
    </source>
</evidence>
<protein>
    <recommendedName>
        <fullName evidence="4">N-sulphoglucosamine sulphohydrolase C-terminal domain-containing protein</fullName>
    </recommendedName>
</protein>
<keyword evidence="3" id="KW-1185">Reference proteome</keyword>
<proteinExistence type="inferred from homology"/>
<evidence type="ECO:0008006" key="4">
    <source>
        <dbReference type="Google" id="ProtNLM"/>
    </source>
</evidence>
<gene>
    <name evidence="2" type="ORF">BSZ32_14440</name>
</gene>
<comment type="similarity">
    <text evidence="1">Belongs to the sulfatase family.</text>
</comment>
<dbReference type="InterPro" id="IPR017850">
    <property type="entry name" value="Alkaline_phosphatase_core_sf"/>
</dbReference>
<comment type="caution">
    <text evidence="2">The sequence shown here is derived from an EMBL/GenBank/DDBJ whole genome shotgun (WGS) entry which is preliminary data.</text>
</comment>
<dbReference type="InterPro" id="IPR050738">
    <property type="entry name" value="Sulfatase"/>
</dbReference>
<dbReference type="AlphaFoldDB" id="A0A2S7U563"/>